<accession>A0ACB7IXJ0</accession>
<sequence>MSQWEIRMSNSRGVPYFFNVETKASSWDAPSELTPDEIKNLPGVEYLSQAKSQTSGSGGGKPGQVRASHLLVKHSGSRRPSSWKETTITRSKDEAIDILKGYQSQINGSADVFAKLAAEHSDCSSHSAGGDLGWFGRGQMQKPFEDAAYSLENDRKWCFIDATTHEVLTARELPTMVLIYPTIEEDDTDPHGGRLVITIPATNSGEFEPTTLTVPLRPTEDVLSTWATVDDIALWSHTGIDGYIVQCLPSTSASVPTPNPSGVLSRFFSREVRLVYKGPRPRICFPTDAFPKLEASVVYQDGYPLLVMGQENMDELNGWIQDMITEGKATGRELIGEEWRNGIVTVERFRPNLVFTGAGAYAEDHWEEIAIGHTKEEAQGPDTPGISLVAKCQRCLLPNVSPETGIRDKAVPFKVMMKHRIGVDPLAKLKPCMGVNAAPKGSGVYKVGDWVDVRRDPSSRDISRALSEDCNPSTMRFTYYAVVCLLYSVGVHCLPAAPVATNVAETGRAPKPCPWPRQAVPLLRGYSPSVHDHFYTTDGYEMYEATTSAGYINKGAAGRVFKTQVGDTGPLYRLWGEQDSNHFYTTSGDLRDVMIKRLGYTDEGVAGYVFLKQYCGSVPLYKLYNHELADNFYTTDIREYDEYIRYRGYVDQGKAAFVLI</sequence>
<gene>
    <name evidence="1" type="ORF">CCMSSC00406_0006576</name>
</gene>
<proteinExistence type="predicted"/>
<protein>
    <submittedName>
        <fullName evidence="1">Uncharacterized protein</fullName>
    </submittedName>
</protein>
<name>A0ACB7IXJ0_PLECO</name>
<dbReference type="EMBL" id="WQMT02000005">
    <property type="protein sequence ID" value="KAG9222279.1"/>
    <property type="molecule type" value="Genomic_DNA"/>
</dbReference>
<dbReference type="Proteomes" id="UP000824881">
    <property type="component" value="Unassembled WGS sequence"/>
</dbReference>
<comment type="caution">
    <text evidence="1">The sequence shown here is derived from an EMBL/GenBank/DDBJ whole genome shotgun (WGS) entry which is preliminary data.</text>
</comment>
<evidence type="ECO:0000313" key="1">
    <source>
        <dbReference type="EMBL" id="KAG9222279.1"/>
    </source>
</evidence>
<organism evidence="1 2">
    <name type="scientific">Pleurotus cornucopiae</name>
    <name type="common">Cornucopia mushroom</name>
    <dbReference type="NCBI Taxonomy" id="5321"/>
    <lineage>
        <taxon>Eukaryota</taxon>
        <taxon>Fungi</taxon>
        <taxon>Dikarya</taxon>
        <taxon>Basidiomycota</taxon>
        <taxon>Agaricomycotina</taxon>
        <taxon>Agaricomycetes</taxon>
        <taxon>Agaricomycetidae</taxon>
        <taxon>Agaricales</taxon>
        <taxon>Pleurotineae</taxon>
        <taxon>Pleurotaceae</taxon>
        <taxon>Pleurotus</taxon>
    </lineage>
</organism>
<evidence type="ECO:0000313" key="2">
    <source>
        <dbReference type="Proteomes" id="UP000824881"/>
    </source>
</evidence>
<reference evidence="1 2" key="1">
    <citation type="journal article" date="2021" name="Appl. Environ. Microbiol.">
        <title>Genetic linkage and physical mapping for an oyster mushroom Pleurotus cornucopiae and QTL analysis for the trait cap color.</title>
        <authorList>
            <person name="Zhang Y."/>
            <person name="Gao W."/>
            <person name="Sonnenberg A."/>
            <person name="Chen Q."/>
            <person name="Zhang J."/>
            <person name="Huang C."/>
        </authorList>
    </citation>
    <scope>NUCLEOTIDE SEQUENCE [LARGE SCALE GENOMIC DNA]</scope>
    <source>
        <strain evidence="1">CCMSSC00406</strain>
    </source>
</reference>
<keyword evidence="2" id="KW-1185">Reference proteome</keyword>